<sequence>PFVVIGIFLVILSTIISLNLTRMDIKMAKTMSSNIEISAPDQALAYAKADLKRALNYAAMEALKKLGETPVIN</sequence>
<dbReference type="AlphaFoldDB" id="A0A0P8CFN3"/>
<reference evidence="2 3" key="1">
    <citation type="submission" date="2015-09" db="EMBL/GenBank/DDBJ databases">
        <title>A metagenomics-based metabolic model of nitrate-dependent anaerobic oxidation of methane by Methanoperedens-like archaea.</title>
        <authorList>
            <person name="Arshad A."/>
            <person name="Speth D.R."/>
            <person name="De Graaf R.M."/>
            <person name="Op Den Camp H.J."/>
            <person name="Jetten M.S."/>
            <person name="Welte C.U."/>
        </authorList>
    </citation>
    <scope>NUCLEOTIDE SEQUENCE [LARGE SCALE GENOMIC DNA]</scope>
</reference>
<feature type="transmembrane region" description="Helical" evidence="1">
    <location>
        <begin position="6"/>
        <end position="25"/>
    </location>
</feature>
<dbReference type="Proteomes" id="UP000050360">
    <property type="component" value="Unassembled WGS sequence"/>
</dbReference>
<comment type="caution">
    <text evidence="2">The sequence shown here is derived from an EMBL/GenBank/DDBJ whole genome shotgun (WGS) entry which is preliminary data.</text>
</comment>
<keyword evidence="1" id="KW-0812">Transmembrane</keyword>
<name>A0A0P8CFN3_9EURY</name>
<keyword evidence="1" id="KW-0472">Membrane</keyword>
<gene>
    <name evidence="2" type="ORF">MPEBLZ_04060</name>
</gene>
<feature type="non-terminal residue" evidence="2">
    <location>
        <position position="73"/>
    </location>
</feature>
<evidence type="ECO:0000313" key="2">
    <source>
        <dbReference type="EMBL" id="KPQ41390.1"/>
    </source>
</evidence>
<organism evidence="2 3">
    <name type="scientific">Candidatus Methanoperedens nitratireducens</name>
    <dbReference type="NCBI Taxonomy" id="1392998"/>
    <lineage>
        <taxon>Archaea</taxon>
        <taxon>Methanobacteriati</taxon>
        <taxon>Methanobacteriota</taxon>
        <taxon>Stenosarchaea group</taxon>
        <taxon>Methanomicrobia</taxon>
        <taxon>Methanosarcinales</taxon>
        <taxon>ANME-2 cluster</taxon>
        <taxon>Candidatus Methanoperedentaceae</taxon>
        <taxon>Candidatus Methanoperedens</taxon>
    </lineage>
</organism>
<protein>
    <submittedName>
        <fullName evidence="2">Uncharacterized protein</fullName>
    </submittedName>
</protein>
<evidence type="ECO:0000256" key="1">
    <source>
        <dbReference type="SAM" id="Phobius"/>
    </source>
</evidence>
<dbReference type="EMBL" id="LKCM01000365">
    <property type="protein sequence ID" value="KPQ41390.1"/>
    <property type="molecule type" value="Genomic_DNA"/>
</dbReference>
<keyword evidence="1" id="KW-1133">Transmembrane helix</keyword>
<accession>A0A0P8CFN3</accession>
<feature type="non-terminal residue" evidence="2">
    <location>
        <position position="1"/>
    </location>
</feature>
<proteinExistence type="predicted"/>
<evidence type="ECO:0000313" key="3">
    <source>
        <dbReference type="Proteomes" id="UP000050360"/>
    </source>
</evidence>